<protein>
    <submittedName>
        <fullName evidence="1">Uncharacterized protein</fullName>
    </submittedName>
</protein>
<comment type="caution">
    <text evidence="1">The sequence shown here is derived from an EMBL/GenBank/DDBJ whole genome shotgun (WGS) entry which is preliminary data.</text>
</comment>
<name>A0ACC1NKW2_9HYPO</name>
<organism evidence="1 2">
    <name type="scientific">Zarea fungicola</name>
    <dbReference type="NCBI Taxonomy" id="93591"/>
    <lineage>
        <taxon>Eukaryota</taxon>
        <taxon>Fungi</taxon>
        <taxon>Dikarya</taxon>
        <taxon>Ascomycota</taxon>
        <taxon>Pezizomycotina</taxon>
        <taxon>Sordariomycetes</taxon>
        <taxon>Hypocreomycetidae</taxon>
        <taxon>Hypocreales</taxon>
        <taxon>Cordycipitaceae</taxon>
        <taxon>Zarea</taxon>
    </lineage>
</organism>
<evidence type="ECO:0000313" key="1">
    <source>
        <dbReference type="EMBL" id="KAJ2979059.1"/>
    </source>
</evidence>
<accession>A0ACC1NKW2</accession>
<dbReference type="Proteomes" id="UP001143910">
    <property type="component" value="Unassembled WGS sequence"/>
</dbReference>
<reference evidence="1" key="1">
    <citation type="submission" date="2022-08" db="EMBL/GenBank/DDBJ databases">
        <title>Genome Sequence of Lecanicillium fungicola.</title>
        <authorList>
            <person name="Buettner E."/>
        </authorList>
    </citation>
    <scope>NUCLEOTIDE SEQUENCE</scope>
    <source>
        <strain evidence="1">Babe33</strain>
    </source>
</reference>
<dbReference type="EMBL" id="JANJQO010000318">
    <property type="protein sequence ID" value="KAJ2979059.1"/>
    <property type="molecule type" value="Genomic_DNA"/>
</dbReference>
<evidence type="ECO:0000313" key="2">
    <source>
        <dbReference type="Proteomes" id="UP001143910"/>
    </source>
</evidence>
<keyword evidence="2" id="KW-1185">Reference proteome</keyword>
<gene>
    <name evidence="1" type="ORF">NQ176_g3480</name>
</gene>
<proteinExistence type="predicted"/>
<sequence>MQVKTLSVAALAMASGAVTASSQLSATDILTVLDTLTQSLHEAGDLGAQLHHDTPTLNPTNVIPFVGKLTPAFIKVANAFPGNLITTTVETFTTEQEAALCAAMPKLADAGQYAGNQLSTILRFEDTDAALNAVMDFGVVCLNIGDDGNLLYQSLAVAGAVAQCKPLVQTTLSTISNTFTDKGDALLYG</sequence>